<sequence length="97" mass="10922">MLMGFAILLIRPGDGTSADFCLKKGGTSRKNEIVFIAPTGEEINNKKQLEQFLKSHTGNPAILEFDWGIGEMPRRYAKISEKVVLMCCTEKEKPDWC</sequence>
<dbReference type="InterPro" id="IPR001739">
    <property type="entry name" value="Methyl_CpG_DNA-bd"/>
</dbReference>
<protein>
    <recommendedName>
        <fullName evidence="1">MBD domain-containing protein</fullName>
    </recommendedName>
</protein>
<dbReference type="EMBL" id="CM031811">
    <property type="protein sequence ID" value="KAG6661198.1"/>
    <property type="molecule type" value="Genomic_DNA"/>
</dbReference>
<evidence type="ECO:0000259" key="1">
    <source>
        <dbReference type="Pfam" id="PF01429"/>
    </source>
</evidence>
<dbReference type="PANTHER" id="PTHR33729:SF6">
    <property type="entry name" value="METHYL-CPG-BINDING DOMAIN-CONTAINING PROTEIN 11"/>
    <property type="match status" value="1"/>
</dbReference>
<dbReference type="GO" id="GO:0003677">
    <property type="term" value="F:DNA binding"/>
    <property type="evidence" value="ECO:0007669"/>
    <property type="project" value="InterPro"/>
</dbReference>
<accession>A0A8T1R1H2</accession>
<reference evidence="2" key="1">
    <citation type="submission" date="2020-12" db="EMBL/GenBank/DDBJ databases">
        <title>WGS assembly of Carya illinoinensis cv. Pawnee.</title>
        <authorList>
            <person name="Platts A."/>
            <person name="Shu S."/>
            <person name="Wright S."/>
            <person name="Barry K."/>
            <person name="Edger P."/>
            <person name="Pires J.C."/>
            <person name="Schmutz J."/>
        </authorList>
    </citation>
    <scope>NUCLEOTIDE SEQUENCE</scope>
    <source>
        <tissue evidence="2">Leaf</tissue>
    </source>
</reference>
<dbReference type="Pfam" id="PF01429">
    <property type="entry name" value="MBD"/>
    <property type="match status" value="1"/>
</dbReference>
<comment type="caution">
    <text evidence="2">The sequence shown here is derived from an EMBL/GenBank/DDBJ whole genome shotgun (WGS) entry which is preliminary data.</text>
</comment>
<evidence type="ECO:0000313" key="3">
    <source>
        <dbReference type="Proteomes" id="UP000811609"/>
    </source>
</evidence>
<dbReference type="InterPro" id="IPR039622">
    <property type="entry name" value="MBD10/11"/>
</dbReference>
<organism evidence="2 3">
    <name type="scientific">Carya illinoinensis</name>
    <name type="common">Pecan</name>
    <dbReference type="NCBI Taxonomy" id="32201"/>
    <lineage>
        <taxon>Eukaryota</taxon>
        <taxon>Viridiplantae</taxon>
        <taxon>Streptophyta</taxon>
        <taxon>Embryophyta</taxon>
        <taxon>Tracheophyta</taxon>
        <taxon>Spermatophyta</taxon>
        <taxon>Magnoliopsida</taxon>
        <taxon>eudicotyledons</taxon>
        <taxon>Gunneridae</taxon>
        <taxon>Pentapetalae</taxon>
        <taxon>rosids</taxon>
        <taxon>fabids</taxon>
        <taxon>Fagales</taxon>
        <taxon>Juglandaceae</taxon>
        <taxon>Carya</taxon>
    </lineage>
</organism>
<dbReference type="PANTHER" id="PTHR33729">
    <property type="entry name" value="METHYL-CPG BINDING DOMAIN CONTAINING PROTEIN, EXPRESSED"/>
    <property type="match status" value="1"/>
</dbReference>
<evidence type="ECO:0000313" key="2">
    <source>
        <dbReference type="EMBL" id="KAG6661198.1"/>
    </source>
</evidence>
<dbReference type="AlphaFoldDB" id="A0A8T1R1H2"/>
<feature type="domain" description="MBD" evidence="1">
    <location>
        <begin position="19"/>
        <end position="72"/>
    </location>
</feature>
<keyword evidence="3" id="KW-1185">Reference proteome</keyword>
<proteinExistence type="predicted"/>
<gene>
    <name evidence="2" type="ORF">CIPAW_03G157000</name>
</gene>
<dbReference type="Proteomes" id="UP000811609">
    <property type="component" value="Chromosome 3"/>
</dbReference>
<name>A0A8T1R1H2_CARIL</name>